<dbReference type="InterPro" id="IPR051796">
    <property type="entry name" value="ISF_SsuE-like"/>
</dbReference>
<feature type="domain" description="NADPH-dependent FMN reductase-like" evidence="3">
    <location>
        <begin position="1"/>
        <end position="129"/>
    </location>
</feature>
<keyword evidence="5" id="KW-1185">Reference proteome</keyword>
<reference evidence="5" key="1">
    <citation type="submission" date="2017-09" db="EMBL/GenBank/DDBJ databases">
        <authorList>
            <person name="Varghese N."/>
            <person name="Submissions S."/>
        </authorList>
    </citation>
    <scope>NUCLEOTIDE SEQUENCE [LARGE SCALE GENOMIC DNA]</scope>
    <source>
        <strain evidence="5">CGMCC 1.8913</strain>
    </source>
</reference>
<dbReference type="OrthoDB" id="9805976at2"/>
<evidence type="ECO:0000313" key="5">
    <source>
        <dbReference type="Proteomes" id="UP000219356"/>
    </source>
</evidence>
<keyword evidence="1" id="KW-0285">Flavoprotein</keyword>
<dbReference type="Pfam" id="PF03358">
    <property type="entry name" value="FMN_red"/>
    <property type="match status" value="1"/>
</dbReference>
<keyword evidence="2" id="KW-0288">FMN</keyword>
<evidence type="ECO:0000259" key="3">
    <source>
        <dbReference type="Pfam" id="PF03358"/>
    </source>
</evidence>
<dbReference type="SUPFAM" id="SSF52218">
    <property type="entry name" value="Flavoproteins"/>
    <property type="match status" value="1"/>
</dbReference>
<evidence type="ECO:0000256" key="2">
    <source>
        <dbReference type="ARBA" id="ARBA00022643"/>
    </source>
</evidence>
<dbReference type="InterPro" id="IPR029039">
    <property type="entry name" value="Flavoprotein-like_sf"/>
</dbReference>
<evidence type="ECO:0000313" key="4">
    <source>
        <dbReference type="EMBL" id="SNZ16241.1"/>
    </source>
</evidence>
<name>A0A285P8M9_9BACI</name>
<gene>
    <name evidence="4" type="ORF">SAMN05421503_2899</name>
</gene>
<accession>A0A285P8M9</accession>
<protein>
    <submittedName>
        <fullName evidence="4">Multimeric flavodoxin WrbA</fullName>
    </submittedName>
</protein>
<dbReference type="PANTHER" id="PTHR43278">
    <property type="entry name" value="NAD(P)H-DEPENDENT FMN-CONTAINING OXIDOREDUCTASE YWQN-RELATED"/>
    <property type="match status" value="1"/>
</dbReference>
<dbReference type="Gene3D" id="3.40.50.360">
    <property type="match status" value="1"/>
</dbReference>
<dbReference type="RefSeq" id="WP_097043119.1">
    <property type="nucleotide sequence ID" value="NZ_OBEK01000004.1"/>
</dbReference>
<dbReference type="GO" id="GO:0016491">
    <property type="term" value="F:oxidoreductase activity"/>
    <property type="evidence" value="ECO:0007669"/>
    <property type="project" value="InterPro"/>
</dbReference>
<sequence>MTIGLIIGSTRKNSNSRLLGEKLVAGTESHILETKDLDLVDYEDSRHEDAPASLDEHAKLLLEFLLENDVIVFAVPIYWYGIPGKLKGLLDRLSYVFRQPDFKHKKPIEAIVLAVGGDRPRFKGLPLIMQFQHMFDLLGIHFSHYILAEGNKPGDVMNDEKALAEVKWLHSYLKGEVQ</sequence>
<proteinExistence type="predicted"/>
<dbReference type="EMBL" id="OBEK01000004">
    <property type="protein sequence ID" value="SNZ16241.1"/>
    <property type="molecule type" value="Genomic_DNA"/>
</dbReference>
<dbReference type="AlphaFoldDB" id="A0A285P8M9"/>
<organism evidence="4 5">
    <name type="scientific">Terribacillus aidingensis</name>
    <dbReference type="NCBI Taxonomy" id="586416"/>
    <lineage>
        <taxon>Bacteria</taxon>
        <taxon>Bacillati</taxon>
        <taxon>Bacillota</taxon>
        <taxon>Bacilli</taxon>
        <taxon>Bacillales</taxon>
        <taxon>Bacillaceae</taxon>
        <taxon>Terribacillus</taxon>
    </lineage>
</organism>
<dbReference type="PANTHER" id="PTHR43278:SF4">
    <property type="entry name" value="NAD(P)H-DEPENDENT FMN-CONTAINING OXIDOREDUCTASE YWQN-RELATED"/>
    <property type="match status" value="1"/>
</dbReference>
<evidence type="ECO:0000256" key="1">
    <source>
        <dbReference type="ARBA" id="ARBA00022630"/>
    </source>
</evidence>
<dbReference type="Proteomes" id="UP000219356">
    <property type="component" value="Unassembled WGS sequence"/>
</dbReference>
<dbReference type="InterPro" id="IPR005025">
    <property type="entry name" value="FMN_Rdtase-like_dom"/>
</dbReference>